<protein>
    <submittedName>
        <fullName evidence="2">L-amino acid N-acyltransferase YncA</fullName>
    </submittedName>
</protein>
<reference evidence="2 3" key="1">
    <citation type="submission" date="2019-02" db="EMBL/GenBank/DDBJ databases">
        <title>Sequencing the genomes of 1000 actinobacteria strains.</title>
        <authorList>
            <person name="Klenk H.-P."/>
        </authorList>
    </citation>
    <scope>NUCLEOTIDE SEQUENCE [LARGE SCALE GENOMIC DNA]</scope>
    <source>
        <strain evidence="2 3">DSM 45779</strain>
    </source>
</reference>
<dbReference type="Pfam" id="PF00583">
    <property type="entry name" value="Acetyltransf_1"/>
    <property type="match status" value="1"/>
</dbReference>
<dbReference type="PROSITE" id="PS51186">
    <property type="entry name" value="GNAT"/>
    <property type="match status" value="1"/>
</dbReference>
<name>A0A4Q7UTM2_PSEST</name>
<keyword evidence="2" id="KW-0808">Transferase</keyword>
<dbReference type="Proteomes" id="UP000291591">
    <property type="component" value="Unassembled WGS sequence"/>
</dbReference>
<dbReference type="OrthoDB" id="9788300at2"/>
<dbReference type="PANTHER" id="PTHR43138">
    <property type="entry name" value="ACETYLTRANSFERASE, GNAT FAMILY"/>
    <property type="match status" value="1"/>
</dbReference>
<sequence length="161" mass="17431">MEIREATAEDWPHIWAFLREVFAQGRTYAVDREIGEDAARALWMPPLPWRTVVAVDGGRVVGSAKYGPNRDGPGAHVANASFAVDAAAAGRGTGRALGTHVLDRAREQGFDAMVFNAVVQANTRAVGLWRSLGFDVVGTVPEAFRLPDGTVTGIHVMHRRL</sequence>
<dbReference type="InterPro" id="IPR052742">
    <property type="entry name" value="Mito_N-acetyltransferase"/>
</dbReference>
<dbReference type="InterPro" id="IPR000182">
    <property type="entry name" value="GNAT_dom"/>
</dbReference>
<dbReference type="SUPFAM" id="SSF55729">
    <property type="entry name" value="Acyl-CoA N-acyltransferases (Nat)"/>
    <property type="match status" value="1"/>
</dbReference>
<dbReference type="EMBL" id="SHKL01000001">
    <property type="protein sequence ID" value="RZT85056.1"/>
    <property type="molecule type" value="Genomic_DNA"/>
</dbReference>
<proteinExistence type="predicted"/>
<keyword evidence="2" id="KW-0012">Acyltransferase</keyword>
<feature type="domain" description="N-acetyltransferase" evidence="1">
    <location>
        <begin position="1"/>
        <end position="161"/>
    </location>
</feature>
<keyword evidence="3" id="KW-1185">Reference proteome</keyword>
<comment type="caution">
    <text evidence="2">The sequence shown here is derived from an EMBL/GenBank/DDBJ whole genome shotgun (WGS) entry which is preliminary data.</text>
</comment>
<dbReference type="AlphaFoldDB" id="A0A4Q7UTM2"/>
<organism evidence="2 3">
    <name type="scientific">Pseudonocardia sediminis</name>
    <dbReference type="NCBI Taxonomy" id="1397368"/>
    <lineage>
        <taxon>Bacteria</taxon>
        <taxon>Bacillati</taxon>
        <taxon>Actinomycetota</taxon>
        <taxon>Actinomycetes</taxon>
        <taxon>Pseudonocardiales</taxon>
        <taxon>Pseudonocardiaceae</taxon>
        <taxon>Pseudonocardia</taxon>
    </lineage>
</organism>
<evidence type="ECO:0000259" key="1">
    <source>
        <dbReference type="PROSITE" id="PS51186"/>
    </source>
</evidence>
<evidence type="ECO:0000313" key="2">
    <source>
        <dbReference type="EMBL" id="RZT85056.1"/>
    </source>
</evidence>
<accession>A0A4Q7UTM2</accession>
<evidence type="ECO:0000313" key="3">
    <source>
        <dbReference type="Proteomes" id="UP000291591"/>
    </source>
</evidence>
<dbReference type="InterPro" id="IPR016181">
    <property type="entry name" value="Acyl_CoA_acyltransferase"/>
</dbReference>
<dbReference type="GO" id="GO:0016747">
    <property type="term" value="F:acyltransferase activity, transferring groups other than amino-acyl groups"/>
    <property type="evidence" value="ECO:0007669"/>
    <property type="project" value="InterPro"/>
</dbReference>
<gene>
    <name evidence="2" type="ORF">EV383_1920</name>
</gene>
<dbReference type="PANTHER" id="PTHR43138:SF1">
    <property type="entry name" value="N-ACETYLTRANSFERASE ACA1"/>
    <property type="match status" value="1"/>
</dbReference>
<dbReference type="Gene3D" id="3.40.630.30">
    <property type="match status" value="1"/>
</dbReference>